<dbReference type="SUPFAM" id="SSF54897">
    <property type="entry name" value="Protease propeptides/inhibitors"/>
    <property type="match status" value="1"/>
</dbReference>
<dbReference type="InterPro" id="IPR000209">
    <property type="entry name" value="Peptidase_S8/S53_dom"/>
</dbReference>
<evidence type="ECO:0000256" key="6">
    <source>
        <dbReference type="RuleBase" id="RU003355"/>
    </source>
</evidence>
<dbReference type="InterPro" id="IPR050131">
    <property type="entry name" value="Peptidase_S8_subtilisin-like"/>
</dbReference>
<dbReference type="InterPro" id="IPR010259">
    <property type="entry name" value="S8pro/Inhibitor_I9"/>
</dbReference>
<evidence type="ECO:0000256" key="1">
    <source>
        <dbReference type="ARBA" id="ARBA00011073"/>
    </source>
</evidence>
<dbReference type="PANTHER" id="PTHR43806">
    <property type="entry name" value="PEPTIDASE S8"/>
    <property type="match status" value="1"/>
</dbReference>
<dbReference type="AlphaFoldDB" id="A0A098VUJ9"/>
<evidence type="ECO:0000256" key="3">
    <source>
        <dbReference type="ARBA" id="ARBA00022801"/>
    </source>
</evidence>
<keyword evidence="2 5" id="KW-0645">Protease</keyword>
<keyword evidence="4 5" id="KW-0720">Serine protease</keyword>
<feature type="signal peptide" evidence="7">
    <location>
        <begin position="1"/>
        <end position="20"/>
    </location>
</feature>
<evidence type="ECO:0000313" key="11">
    <source>
        <dbReference type="Proteomes" id="UP000029725"/>
    </source>
</evidence>
<dbReference type="PROSITE" id="PS00136">
    <property type="entry name" value="SUBTILASE_ASP"/>
    <property type="match status" value="1"/>
</dbReference>
<keyword evidence="11" id="KW-1185">Reference proteome</keyword>
<dbReference type="PROSITE" id="PS51892">
    <property type="entry name" value="SUBTILASE"/>
    <property type="match status" value="1"/>
</dbReference>
<dbReference type="InterPro" id="IPR023828">
    <property type="entry name" value="Peptidase_S8_Ser-AS"/>
</dbReference>
<evidence type="ECO:0000256" key="4">
    <source>
        <dbReference type="ARBA" id="ARBA00022825"/>
    </source>
</evidence>
<evidence type="ECO:0000256" key="2">
    <source>
        <dbReference type="ARBA" id="ARBA00022670"/>
    </source>
</evidence>
<proteinExistence type="inferred from homology"/>
<dbReference type="OrthoDB" id="206201at2759"/>
<keyword evidence="7" id="KW-0732">Signal</keyword>
<dbReference type="InterPro" id="IPR022398">
    <property type="entry name" value="Peptidase_S8_His-AS"/>
</dbReference>
<dbReference type="GO" id="GO:0006508">
    <property type="term" value="P:proteolysis"/>
    <property type="evidence" value="ECO:0007669"/>
    <property type="project" value="UniProtKB-KW"/>
</dbReference>
<dbReference type="PANTHER" id="PTHR43806:SF11">
    <property type="entry name" value="CEREVISIN-RELATED"/>
    <property type="match status" value="1"/>
</dbReference>
<dbReference type="Proteomes" id="UP000029725">
    <property type="component" value="Unassembled WGS sequence"/>
</dbReference>
<dbReference type="InterPro" id="IPR036852">
    <property type="entry name" value="Peptidase_S8/S53_dom_sf"/>
</dbReference>
<sequence>MLYMIFLILAYVISIAFVDAGDDAYLAPLILAPRHEIGMFGGHMSQTFNNRYIVHLNRESTFGFSPRSSMAVLEAHRQMLLQELSMPGSKSSLDHTYDFDSFIGYSGIFESDLLIKIRKDPAVKLVEQDQVMFAFPDTSSELFFDKDTFSATKQLLSLTPLDQSLSLVNDIVKMFKKKRHLKLKGNHDFLSESSLYKSDYASRRPKGSKCLGQDNAPWGLSRVSYNPTYDNDFINNGTYWYPKSAGSNVNVYIVDTGINVDHEDFKGRARWGITIPQFDLDTDGSGHGTHCAGIVGGDTYGVAKNATLVAVKVLRTNGFGTNADVIKGVEWVFNQHRISQRSGSRSVINLSLGGGRSIALEKAIEACIDSGVHVAVAAGNDNRDACNYSPAATKKAITVGASTKKDKMAYFSNIGPCVDIFAPGMDITSAWIGSPTAINTISGTSMASPHVAGVLALHLGEKAYHPQELKDLLLKTANNGLLKLLPPDTANKLLSTDALLTDVEFSAQTLENSVDDLYASLY</sequence>
<dbReference type="VEuPathDB" id="MicrosporidiaDB:DI09_14p130"/>
<dbReference type="FunFam" id="3.40.50.200:FF:000007">
    <property type="entry name" value="Subtilisin-like serine protease"/>
    <property type="match status" value="1"/>
</dbReference>
<dbReference type="GeneID" id="25258466"/>
<evidence type="ECO:0000313" key="10">
    <source>
        <dbReference type="EMBL" id="KGG52630.1"/>
    </source>
</evidence>
<feature type="active site" description="Charge relay system" evidence="5">
    <location>
        <position position="287"/>
    </location>
</feature>
<feature type="chain" id="PRO_5001942046" evidence="7">
    <location>
        <begin position="21"/>
        <end position="522"/>
    </location>
</feature>
<reference evidence="10 11" key="1">
    <citation type="submission" date="2014-04" db="EMBL/GenBank/DDBJ databases">
        <title>A new species of microsporidia sheds light on the evolution of extreme parasitism.</title>
        <authorList>
            <person name="Haag K.L."/>
            <person name="James T.Y."/>
            <person name="Larsson R."/>
            <person name="Schaer T.M."/>
            <person name="Refardt D."/>
            <person name="Pombert J.-F."/>
            <person name="Ebert D."/>
        </authorList>
    </citation>
    <scope>NUCLEOTIDE SEQUENCE [LARGE SCALE GENOMIC DNA]</scope>
    <source>
        <strain evidence="10 11">UGP3</strain>
        <tissue evidence="10">Spores</tissue>
    </source>
</reference>
<dbReference type="CDD" id="cd04077">
    <property type="entry name" value="Peptidases_S8_PCSK9_ProteinaseK_like"/>
    <property type="match status" value="1"/>
</dbReference>
<feature type="active site" description="Charge relay system" evidence="5">
    <location>
        <position position="445"/>
    </location>
</feature>
<dbReference type="InterPro" id="IPR037045">
    <property type="entry name" value="S8pro/Inhibitor_I9_sf"/>
</dbReference>
<dbReference type="InterPro" id="IPR034193">
    <property type="entry name" value="PCSK9_ProteinaseK-like"/>
</dbReference>
<dbReference type="HOGENOM" id="CLU_011263_1_4_1"/>
<protein>
    <submittedName>
        <fullName evidence="10">Putative subtilisin-like serine protease</fullName>
    </submittedName>
</protein>
<dbReference type="PRINTS" id="PR00723">
    <property type="entry name" value="SUBTILISIN"/>
</dbReference>
<keyword evidence="3 5" id="KW-0378">Hydrolase</keyword>
<evidence type="ECO:0000256" key="7">
    <source>
        <dbReference type="SAM" id="SignalP"/>
    </source>
</evidence>
<comment type="similarity">
    <text evidence="1 5 6">Belongs to the peptidase S8 family.</text>
</comment>
<feature type="active site" description="Charge relay system" evidence="5">
    <location>
        <position position="255"/>
    </location>
</feature>
<dbReference type="InterPro" id="IPR023827">
    <property type="entry name" value="Peptidase_S8_Asp-AS"/>
</dbReference>
<accession>A0A098VUJ9</accession>
<dbReference type="Gene3D" id="3.30.70.80">
    <property type="entry name" value="Peptidase S8 propeptide/proteinase inhibitor I9"/>
    <property type="match status" value="1"/>
</dbReference>
<gene>
    <name evidence="10" type="ORF">DI09_14p130</name>
</gene>
<evidence type="ECO:0000259" key="8">
    <source>
        <dbReference type="Pfam" id="PF00082"/>
    </source>
</evidence>
<evidence type="ECO:0000256" key="5">
    <source>
        <dbReference type="PROSITE-ProRule" id="PRU01240"/>
    </source>
</evidence>
<dbReference type="SUPFAM" id="SSF52743">
    <property type="entry name" value="Subtilisin-like"/>
    <property type="match status" value="1"/>
</dbReference>
<feature type="domain" description="Peptidase S8/S53" evidence="8">
    <location>
        <begin position="246"/>
        <end position="480"/>
    </location>
</feature>
<dbReference type="Gene3D" id="3.40.50.200">
    <property type="entry name" value="Peptidase S8/S53 domain"/>
    <property type="match status" value="1"/>
</dbReference>
<feature type="domain" description="Inhibitor I9" evidence="9">
    <location>
        <begin position="51"/>
        <end position="132"/>
    </location>
</feature>
<dbReference type="GO" id="GO:0004252">
    <property type="term" value="F:serine-type endopeptidase activity"/>
    <property type="evidence" value="ECO:0007669"/>
    <property type="project" value="UniProtKB-UniRule"/>
</dbReference>
<dbReference type="Pfam" id="PF05922">
    <property type="entry name" value="Inhibitor_I9"/>
    <property type="match status" value="1"/>
</dbReference>
<organism evidence="10 11">
    <name type="scientific">Mitosporidium daphniae</name>
    <dbReference type="NCBI Taxonomy" id="1485682"/>
    <lineage>
        <taxon>Eukaryota</taxon>
        <taxon>Fungi</taxon>
        <taxon>Fungi incertae sedis</taxon>
        <taxon>Microsporidia</taxon>
        <taxon>Mitosporidium</taxon>
    </lineage>
</organism>
<name>A0A098VUJ9_9MICR</name>
<dbReference type="EMBL" id="JMKJ01000055">
    <property type="protein sequence ID" value="KGG52630.1"/>
    <property type="molecule type" value="Genomic_DNA"/>
</dbReference>
<dbReference type="GO" id="GO:0005615">
    <property type="term" value="C:extracellular space"/>
    <property type="evidence" value="ECO:0007669"/>
    <property type="project" value="TreeGrafter"/>
</dbReference>
<dbReference type="Pfam" id="PF00082">
    <property type="entry name" value="Peptidase_S8"/>
    <property type="match status" value="1"/>
</dbReference>
<dbReference type="PROSITE" id="PS00138">
    <property type="entry name" value="SUBTILASE_SER"/>
    <property type="match status" value="1"/>
</dbReference>
<dbReference type="InterPro" id="IPR015500">
    <property type="entry name" value="Peptidase_S8_subtilisin-rel"/>
</dbReference>
<evidence type="ECO:0000259" key="9">
    <source>
        <dbReference type="Pfam" id="PF05922"/>
    </source>
</evidence>
<dbReference type="PROSITE" id="PS00137">
    <property type="entry name" value="SUBTILASE_HIS"/>
    <property type="match status" value="1"/>
</dbReference>
<dbReference type="RefSeq" id="XP_013239057.1">
    <property type="nucleotide sequence ID" value="XM_013383603.1"/>
</dbReference>
<comment type="caution">
    <text evidence="10">The sequence shown here is derived from an EMBL/GenBank/DDBJ whole genome shotgun (WGS) entry which is preliminary data.</text>
</comment>